<evidence type="ECO:0000256" key="1">
    <source>
        <dbReference type="ARBA" id="ARBA00022485"/>
    </source>
</evidence>
<evidence type="ECO:0000313" key="11">
    <source>
        <dbReference type="Proteomes" id="UP000617951"/>
    </source>
</evidence>
<feature type="binding site" evidence="7">
    <location>
        <position position="71"/>
    </location>
    <ligand>
        <name>[4Fe-4S] cluster</name>
        <dbReference type="ChEBI" id="CHEBI:49883"/>
        <note>4Fe-4S-S-AdoMet</note>
    </ligand>
</feature>
<dbReference type="InterPro" id="IPR058240">
    <property type="entry name" value="rSAM_sf"/>
</dbReference>
<feature type="binding site" evidence="8">
    <location>
        <position position="187"/>
    </location>
    <ligand>
        <name>S-adenosyl-L-methionine</name>
        <dbReference type="ChEBI" id="CHEBI:59789"/>
    </ligand>
</feature>
<gene>
    <name evidence="10" type="primary">hydE</name>
    <name evidence="10" type="ORF">H8693_06440</name>
</gene>
<dbReference type="Proteomes" id="UP000617951">
    <property type="component" value="Unassembled WGS sequence"/>
</dbReference>
<keyword evidence="1 7" id="KW-0004">4Fe-4S</keyword>
<feature type="binding site" evidence="7">
    <location>
        <position position="74"/>
    </location>
    <ligand>
        <name>[4Fe-4S] cluster</name>
        <dbReference type="ChEBI" id="CHEBI:49883"/>
        <note>4Fe-4S-S-AdoMet</note>
    </ligand>
</feature>
<organism evidence="10 11">
    <name type="scientific">Guopingia tenuis</name>
    <dbReference type="NCBI Taxonomy" id="2763656"/>
    <lineage>
        <taxon>Bacteria</taxon>
        <taxon>Bacillati</taxon>
        <taxon>Bacillota</taxon>
        <taxon>Clostridia</taxon>
        <taxon>Christensenellales</taxon>
        <taxon>Christensenellaceae</taxon>
        <taxon>Guopingia</taxon>
    </lineage>
</organism>
<dbReference type="SFLD" id="SFLDS00029">
    <property type="entry name" value="Radical_SAM"/>
    <property type="match status" value="1"/>
</dbReference>
<feature type="binding site" evidence="7">
    <location>
        <position position="67"/>
    </location>
    <ligand>
        <name>[4Fe-4S] cluster</name>
        <dbReference type="ChEBI" id="CHEBI:49883"/>
        <note>4Fe-4S-S-AdoMet</note>
    </ligand>
</feature>
<keyword evidence="4 7" id="KW-0408">Iron</keyword>
<feature type="binding site" evidence="8">
    <location>
        <position position="142"/>
    </location>
    <ligand>
        <name>(3R)-3-methyl-D-ornithine</name>
        <dbReference type="ChEBI" id="CHEBI:64642"/>
    </ligand>
</feature>
<evidence type="ECO:0000256" key="4">
    <source>
        <dbReference type="ARBA" id="ARBA00023004"/>
    </source>
</evidence>
<keyword evidence="5 7" id="KW-0411">Iron-sulfur</keyword>
<dbReference type="SMART" id="SM00729">
    <property type="entry name" value="Elp3"/>
    <property type="match status" value="1"/>
</dbReference>
<dbReference type="SUPFAM" id="SSF102114">
    <property type="entry name" value="Radical SAM enzymes"/>
    <property type="match status" value="1"/>
</dbReference>
<dbReference type="InterPro" id="IPR007197">
    <property type="entry name" value="rSAM"/>
</dbReference>
<name>A0A926DIV4_9FIRM</name>
<evidence type="ECO:0000256" key="8">
    <source>
        <dbReference type="PIRSR" id="PIRSR004762-2"/>
    </source>
</evidence>
<dbReference type="GO" id="GO:0042364">
    <property type="term" value="P:water-soluble vitamin biosynthetic process"/>
    <property type="evidence" value="ECO:0007669"/>
    <property type="project" value="UniProtKB-ARBA"/>
</dbReference>
<dbReference type="InterPro" id="IPR024021">
    <property type="entry name" value="FeFe-hyd_HydE_rSAM"/>
</dbReference>
<dbReference type="PANTHER" id="PTHR43726:SF1">
    <property type="entry name" value="BIOTIN SYNTHASE"/>
    <property type="match status" value="1"/>
</dbReference>
<comment type="cofactor">
    <cofactor evidence="7">
        <name>[4Fe-4S] cluster</name>
        <dbReference type="ChEBI" id="CHEBI:49883"/>
    </cofactor>
    <text evidence="7">Binds 1 [4Fe-4S] cluster. The cluster is coordinated with 3 cysteines and an exchangeable S-adenosyl-L-methionine.</text>
</comment>
<dbReference type="RefSeq" id="WP_249280308.1">
    <property type="nucleotide sequence ID" value="NZ_JACRSS010000002.1"/>
</dbReference>
<dbReference type="CDD" id="cd01335">
    <property type="entry name" value="Radical_SAM"/>
    <property type="match status" value="1"/>
</dbReference>
<dbReference type="Pfam" id="PF04055">
    <property type="entry name" value="Radical_SAM"/>
    <property type="match status" value="1"/>
</dbReference>
<evidence type="ECO:0000256" key="5">
    <source>
        <dbReference type="ARBA" id="ARBA00023014"/>
    </source>
</evidence>
<feature type="domain" description="Radical SAM core" evidence="9">
    <location>
        <begin position="53"/>
        <end position="275"/>
    </location>
</feature>
<dbReference type="SFLD" id="SFLDG01060">
    <property type="entry name" value="BATS_domain_containing"/>
    <property type="match status" value="1"/>
</dbReference>
<keyword evidence="11" id="KW-1185">Reference proteome</keyword>
<dbReference type="PANTHER" id="PTHR43726">
    <property type="entry name" value="3-METHYLORNITHINE SYNTHASE"/>
    <property type="match status" value="1"/>
</dbReference>
<reference evidence="10" key="1">
    <citation type="submission" date="2020-08" db="EMBL/GenBank/DDBJ databases">
        <title>Genome public.</title>
        <authorList>
            <person name="Liu C."/>
            <person name="Sun Q."/>
        </authorList>
    </citation>
    <scope>NUCLEOTIDE SEQUENCE</scope>
    <source>
        <strain evidence="10">NSJ-63</strain>
    </source>
</reference>
<dbReference type="GO" id="GO:0051539">
    <property type="term" value="F:4 iron, 4 sulfur cluster binding"/>
    <property type="evidence" value="ECO:0007669"/>
    <property type="project" value="UniProtKB-KW"/>
</dbReference>
<evidence type="ECO:0000313" key="10">
    <source>
        <dbReference type="EMBL" id="MBC8538569.1"/>
    </source>
</evidence>
<dbReference type="InterPro" id="IPR013785">
    <property type="entry name" value="Aldolase_TIM"/>
</dbReference>
<comment type="caution">
    <text evidence="10">The sequence shown here is derived from an EMBL/GenBank/DDBJ whole genome shotgun (WGS) entry which is preliminary data.</text>
</comment>
<dbReference type="NCBIfam" id="TIGR03956">
    <property type="entry name" value="rSAM_HydE"/>
    <property type="match status" value="1"/>
</dbReference>
<dbReference type="PIRSF" id="PIRSF004762">
    <property type="entry name" value="CHP00423"/>
    <property type="match status" value="1"/>
</dbReference>
<dbReference type="GO" id="GO:0044272">
    <property type="term" value="P:sulfur compound biosynthetic process"/>
    <property type="evidence" value="ECO:0007669"/>
    <property type="project" value="UniProtKB-ARBA"/>
</dbReference>
<dbReference type="PROSITE" id="PS51918">
    <property type="entry name" value="RADICAL_SAM"/>
    <property type="match status" value="1"/>
</dbReference>
<dbReference type="SFLD" id="SFLDF00348">
    <property type="entry name" value="FeFe_hydrogenase_maturase_(Hyd"/>
    <property type="match status" value="1"/>
</dbReference>
<dbReference type="InterPro" id="IPR034422">
    <property type="entry name" value="HydE/PylB-like"/>
</dbReference>
<protein>
    <submittedName>
        <fullName evidence="10">[FeFe] hydrogenase H-cluster radical SAM maturase HydE</fullName>
    </submittedName>
</protein>
<evidence type="ECO:0000256" key="6">
    <source>
        <dbReference type="ARBA" id="ARBA00034078"/>
    </source>
</evidence>
<evidence type="ECO:0000259" key="9">
    <source>
        <dbReference type="PROSITE" id="PS51918"/>
    </source>
</evidence>
<evidence type="ECO:0000256" key="7">
    <source>
        <dbReference type="PIRSR" id="PIRSR004762-1"/>
    </source>
</evidence>
<dbReference type="Gene3D" id="3.20.20.70">
    <property type="entry name" value="Aldolase class I"/>
    <property type="match status" value="1"/>
</dbReference>
<keyword evidence="3" id="KW-0479">Metal-binding</keyword>
<dbReference type="GO" id="GO:0046872">
    <property type="term" value="F:metal ion binding"/>
    <property type="evidence" value="ECO:0007669"/>
    <property type="project" value="UniProtKB-KW"/>
</dbReference>
<proteinExistence type="predicted"/>
<sequence length="357" mass="40295">MEKTKNIDRIETIAAGRLPEKSELAELLATYTEEERTYAACKARKVARSIFGRQVFLRGLIEISNYCKNDCYYCGIRRSNKNASRYRLTKDEILACCRMGYADGFRTFVLQGGEDPYFTDERVSALVSRIRESFPDCAITLSLGERERESYQRFFDAGADRYLLRHETACPAHYGKLHPPELSLAHRMQCLKDLKEIGYQTGAGCMVGAPFQTPENLAEDFYYLYELRPEMIGIGPFIPHKDTPFRDQPPGTLRDTLFLLSLFRLLFPRVLLPATTALGTIQPDGREQGILAGANVVMPNISPEEARRRYLLYDGKAGSVGDGAVMREKLRSAIRAVGYDPVVSRGDYPKEGGNDHD</sequence>
<comment type="cofactor">
    <cofactor evidence="6">
        <name>[2Fe-2S] cluster</name>
        <dbReference type="ChEBI" id="CHEBI:190135"/>
    </cofactor>
</comment>
<accession>A0A926DIV4</accession>
<feature type="binding site" evidence="8">
    <location>
        <position position="167"/>
    </location>
    <ligand>
        <name>S-adenosyl-L-methionine</name>
        <dbReference type="ChEBI" id="CHEBI:59789"/>
    </ligand>
</feature>
<dbReference type="InterPro" id="IPR006638">
    <property type="entry name" value="Elp3/MiaA/NifB-like_rSAM"/>
</dbReference>
<keyword evidence="2 7" id="KW-0949">S-adenosyl-L-methionine</keyword>
<evidence type="ECO:0000256" key="2">
    <source>
        <dbReference type="ARBA" id="ARBA00022691"/>
    </source>
</evidence>
<dbReference type="AlphaFoldDB" id="A0A926DIV4"/>
<evidence type="ECO:0000256" key="3">
    <source>
        <dbReference type="ARBA" id="ARBA00022723"/>
    </source>
</evidence>
<dbReference type="GO" id="GO:0016740">
    <property type="term" value="F:transferase activity"/>
    <property type="evidence" value="ECO:0007669"/>
    <property type="project" value="TreeGrafter"/>
</dbReference>
<dbReference type="SFLD" id="SFLDG01280">
    <property type="entry name" value="HydE/PylB-like"/>
    <property type="match status" value="1"/>
</dbReference>
<dbReference type="EMBL" id="JACRSS010000002">
    <property type="protein sequence ID" value="MBC8538569.1"/>
    <property type="molecule type" value="Genomic_DNA"/>
</dbReference>
<dbReference type="SMART" id="SM00876">
    <property type="entry name" value="BATS"/>
    <property type="match status" value="1"/>
</dbReference>
<dbReference type="InterPro" id="IPR010722">
    <property type="entry name" value="BATS_dom"/>
</dbReference>